<sequence>MSYSSERLQKIAHPTVGNASWYLNVSAGWPTDPAANPWRNSAYIVEPPRQFPRPIWDHAGPLAAIPGRDLSEMQDWFERGDMPELAEDVNHLLERLFPEPAWDDDSWAFLQECEAATAAPDAVAGIGHRFDAYIE</sequence>
<dbReference type="EMBL" id="JADEXQ010000004">
    <property type="protein sequence ID" value="MBE9028478.1"/>
    <property type="molecule type" value="Genomic_DNA"/>
</dbReference>
<evidence type="ECO:0000313" key="2">
    <source>
        <dbReference type="Proteomes" id="UP000625316"/>
    </source>
</evidence>
<dbReference type="AlphaFoldDB" id="A0A928VIP4"/>
<evidence type="ECO:0000313" key="1">
    <source>
        <dbReference type="EMBL" id="MBE9028478.1"/>
    </source>
</evidence>
<dbReference type="RefSeq" id="WP_264323300.1">
    <property type="nucleotide sequence ID" value="NZ_JADEXQ010000004.1"/>
</dbReference>
<reference evidence="1" key="1">
    <citation type="submission" date="2020-10" db="EMBL/GenBank/DDBJ databases">
        <authorList>
            <person name="Castelo-Branco R."/>
            <person name="Eusebio N."/>
            <person name="Adriana R."/>
            <person name="Vieira A."/>
            <person name="Brugerolle De Fraissinette N."/>
            <person name="Rezende De Castro R."/>
            <person name="Schneider M.P."/>
            <person name="Vasconcelos V."/>
            <person name="Leao P.N."/>
        </authorList>
    </citation>
    <scope>NUCLEOTIDE SEQUENCE</scope>
    <source>
        <strain evidence="1">LEGE 11480</strain>
    </source>
</reference>
<dbReference type="Proteomes" id="UP000625316">
    <property type="component" value="Unassembled WGS sequence"/>
</dbReference>
<gene>
    <name evidence="1" type="ORF">IQ266_01745</name>
</gene>
<accession>A0A928VIP4</accession>
<keyword evidence="2" id="KW-1185">Reference proteome</keyword>
<proteinExistence type="predicted"/>
<protein>
    <submittedName>
        <fullName evidence="1">Uncharacterized protein</fullName>
    </submittedName>
</protein>
<comment type="caution">
    <text evidence="1">The sequence shown here is derived from an EMBL/GenBank/DDBJ whole genome shotgun (WGS) entry which is preliminary data.</text>
</comment>
<name>A0A928VIP4_9CYAN</name>
<organism evidence="1 2">
    <name type="scientific">Romeriopsis navalis LEGE 11480</name>
    <dbReference type="NCBI Taxonomy" id="2777977"/>
    <lineage>
        <taxon>Bacteria</taxon>
        <taxon>Bacillati</taxon>
        <taxon>Cyanobacteriota</taxon>
        <taxon>Cyanophyceae</taxon>
        <taxon>Leptolyngbyales</taxon>
        <taxon>Leptolyngbyaceae</taxon>
        <taxon>Romeriopsis</taxon>
        <taxon>Romeriopsis navalis</taxon>
    </lineage>
</organism>